<sequence>MYLLSKKKWMNVCLLILFVGKWYHVAGQQTDSIVVKSENPGSAYPEFYHIASFWDKYGENYAMHLKEDQPKMTYRGFKPSILLVAAVQAQIPVYIRPNQTITIQESRNTVVVKGLPACEMEIMQKLNKNNRLVFRNSLGNEWNSVSDFEQVGIYFENRYQEQLQRLQQLSDSCEAGKDFVFCVRKQITQGYLADLFSVVTEGKIPYEKLPESYLARIKRLRSEVISMVDEYGFLHYQDQVVFNYNQFLCRESLGKKEEFKAQWDTAQRVFKGKTREFLQFRLLKTYHSQKVKNFDVYLTQFKNVAQDKDYITYLDRLFQINNYHFSPEELNTTLTDPSGKQISWKEILVKNKGKLMYTDCWASWCGPCRAEMKYYPALTQAVIGDTESDPLTAFVFVSIDHDKAKWLAAINKHKLTNHQHYVMSRTSALGKFFKLNTVPHYSIIDRDGKVILYDAPRPSEKKIQDLLLLLQSDLAKY</sequence>
<keyword evidence="3" id="KW-1015">Disulfide bond</keyword>
<evidence type="ECO:0000259" key="5">
    <source>
        <dbReference type="PROSITE" id="PS51352"/>
    </source>
</evidence>
<dbReference type="InterPro" id="IPR013766">
    <property type="entry name" value="Thioredoxin_domain"/>
</dbReference>
<evidence type="ECO:0000313" key="6">
    <source>
        <dbReference type="EMBL" id="MDJ1496246.1"/>
    </source>
</evidence>
<comment type="caution">
    <text evidence="6">The sequence shown here is derived from an EMBL/GenBank/DDBJ whole genome shotgun (WGS) entry which is preliminary data.</text>
</comment>
<dbReference type="CDD" id="cd02966">
    <property type="entry name" value="TlpA_like_family"/>
    <property type="match status" value="1"/>
</dbReference>
<gene>
    <name evidence="6" type="ORF">QNI19_25130</name>
</gene>
<accession>A0ABT7CR69</accession>
<dbReference type="SUPFAM" id="SSF52833">
    <property type="entry name" value="Thioredoxin-like"/>
    <property type="match status" value="1"/>
</dbReference>
<protein>
    <submittedName>
        <fullName evidence="6">TlpA disulfide reductase family protein</fullName>
    </submittedName>
</protein>
<evidence type="ECO:0000256" key="3">
    <source>
        <dbReference type="ARBA" id="ARBA00023157"/>
    </source>
</evidence>
<dbReference type="InterPro" id="IPR050553">
    <property type="entry name" value="Thioredoxin_ResA/DsbE_sf"/>
</dbReference>
<dbReference type="InterPro" id="IPR036249">
    <property type="entry name" value="Thioredoxin-like_sf"/>
</dbReference>
<keyword evidence="4" id="KW-0676">Redox-active center</keyword>
<evidence type="ECO:0000256" key="2">
    <source>
        <dbReference type="ARBA" id="ARBA00022748"/>
    </source>
</evidence>
<organism evidence="6 7">
    <name type="scientific">Xanthocytophaga flava</name>
    <dbReference type="NCBI Taxonomy" id="3048013"/>
    <lineage>
        <taxon>Bacteria</taxon>
        <taxon>Pseudomonadati</taxon>
        <taxon>Bacteroidota</taxon>
        <taxon>Cytophagia</taxon>
        <taxon>Cytophagales</taxon>
        <taxon>Rhodocytophagaceae</taxon>
        <taxon>Xanthocytophaga</taxon>
    </lineage>
</organism>
<dbReference type="Proteomes" id="UP001228581">
    <property type="component" value="Unassembled WGS sequence"/>
</dbReference>
<dbReference type="Gene3D" id="3.40.30.10">
    <property type="entry name" value="Glutaredoxin"/>
    <property type="match status" value="1"/>
</dbReference>
<reference evidence="6 7" key="1">
    <citation type="submission" date="2023-05" db="EMBL/GenBank/DDBJ databases">
        <authorList>
            <person name="Zhang X."/>
        </authorList>
    </citation>
    <scope>NUCLEOTIDE SEQUENCE [LARGE SCALE GENOMIC DNA]</scope>
    <source>
        <strain evidence="6 7">DM2B3-1</strain>
    </source>
</reference>
<dbReference type="PANTHER" id="PTHR42852:SF6">
    <property type="entry name" value="THIOL:DISULFIDE INTERCHANGE PROTEIN DSBE"/>
    <property type="match status" value="1"/>
</dbReference>
<comment type="subcellular location">
    <subcellularLocation>
        <location evidence="1">Cell envelope</location>
    </subcellularLocation>
</comment>
<dbReference type="EMBL" id="JASJOT010000020">
    <property type="protein sequence ID" value="MDJ1496246.1"/>
    <property type="molecule type" value="Genomic_DNA"/>
</dbReference>
<name>A0ABT7CR69_9BACT</name>
<evidence type="ECO:0000256" key="4">
    <source>
        <dbReference type="ARBA" id="ARBA00023284"/>
    </source>
</evidence>
<keyword evidence="7" id="KW-1185">Reference proteome</keyword>
<keyword evidence="2" id="KW-0201">Cytochrome c-type biogenesis</keyword>
<dbReference type="Pfam" id="PF08534">
    <property type="entry name" value="Redoxin"/>
    <property type="match status" value="1"/>
</dbReference>
<feature type="domain" description="Thioredoxin" evidence="5">
    <location>
        <begin position="323"/>
        <end position="475"/>
    </location>
</feature>
<evidence type="ECO:0000256" key="1">
    <source>
        <dbReference type="ARBA" id="ARBA00004196"/>
    </source>
</evidence>
<dbReference type="PROSITE" id="PS51352">
    <property type="entry name" value="THIOREDOXIN_2"/>
    <property type="match status" value="1"/>
</dbReference>
<dbReference type="PANTHER" id="PTHR42852">
    <property type="entry name" value="THIOL:DISULFIDE INTERCHANGE PROTEIN DSBE"/>
    <property type="match status" value="1"/>
</dbReference>
<proteinExistence type="predicted"/>
<evidence type="ECO:0000313" key="7">
    <source>
        <dbReference type="Proteomes" id="UP001228581"/>
    </source>
</evidence>
<dbReference type="InterPro" id="IPR013740">
    <property type="entry name" value="Redoxin"/>
</dbReference>
<dbReference type="RefSeq" id="WP_314000898.1">
    <property type="nucleotide sequence ID" value="NZ_JASJOT010000020.1"/>
</dbReference>